<keyword evidence="2 4" id="KW-0479">Metal-binding</keyword>
<dbReference type="SUPFAM" id="SSF48264">
    <property type="entry name" value="Cytochrome P450"/>
    <property type="match status" value="1"/>
</dbReference>
<feature type="binding site" description="axial binding residue" evidence="4">
    <location>
        <position position="470"/>
    </location>
    <ligand>
        <name>heme</name>
        <dbReference type="ChEBI" id="CHEBI:30413"/>
    </ligand>
    <ligandPart>
        <name>Fe</name>
        <dbReference type="ChEBI" id="CHEBI:18248"/>
    </ligandPart>
</feature>
<evidence type="ECO:0000256" key="3">
    <source>
        <dbReference type="ARBA" id="ARBA00023004"/>
    </source>
</evidence>
<protein>
    <submittedName>
        <fullName evidence="5">Cytochrome P450 52A11</fullName>
    </submittedName>
</protein>
<dbReference type="EMBL" id="JAULSR010000002">
    <property type="protein sequence ID" value="KAK0630535.1"/>
    <property type="molecule type" value="Genomic_DNA"/>
</dbReference>
<organism evidence="5 6">
    <name type="scientific">Bombardia bombarda</name>
    <dbReference type="NCBI Taxonomy" id="252184"/>
    <lineage>
        <taxon>Eukaryota</taxon>
        <taxon>Fungi</taxon>
        <taxon>Dikarya</taxon>
        <taxon>Ascomycota</taxon>
        <taxon>Pezizomycotina</taxon>
        <taxon>Sordariomycetes</taxon>
        <taxon>Sordariomycetidae</taxon>
        <taxon>Sordariales</taxon>
        <taxon>Lasiosphaeriaceae</taxon>
        <taxon>Bombardia</taxon>
    </lineage>
</organism>
<evidence type="ECO:0000256" key="2">
    <source>
        <dbReference type="ARBA" id="ARBA00022723"/>
    </source>
</evidence>
<dbReference type="InterPro" id="IPR050121">
    <property type="entry name" value="Cytochrome_P450_monoxygenase"/>
</dbReference>
<dbReference type="GO" id="GO:0016705">
    <property type="term" value="F:oxidoreductase activity, acting on paired donors, with incorporation or reduction of molecular oxygen"/>
    <property type="evidence" value="ECO:0007669"/>
    <property type="project" value="InterPro"/>
</dbReference>
<keyword evidence="1 4" id="KW-0349">Heme</keyword>
<dbReference type="Proteomes" id="UP001174934">
    <property type="component" value="Unassembled WGS sequence"/>
</dbReference>
<keyword evidence="6" id="KW-1185">Reference proteome</keyword>
<dbReference type="GO" id="GO:0020037">
    <property type="term" value="F:heme binding"/>
    <property type="evidence" value="ECO:0007669"/>
    <property type="project" value="InterPro"/>
</dbReference>
<dbReference type="PRINTS" id="PR00463">
    <property type="entry name" value="EP450I"/>
</dbReference>
<dbReference type="GO" id="GO:0004497">
    <property type="term" value="F:monooxygenase activity"/>
    <property type="evidence" value="ECO:0007669"/>
    <property type="project" value="InterPro"/>
</dbReference>
<dbReference type="GO" id="GO:0005506">
    <property type="term" value="F:iron ion binding"/>
    <property type="evidence" value="ECO:0007669"/>
    <property type="project" value="InterPro"/>
</dbReference>
<evidence type="ECO:0000256" key="1">
    <source>
        <dbReference type="ARBA" id="ARBA00022617"/>
    </source>
</evidence>
<sequence length="547" mass="61102">MLGPLLAAALVLLASYLYRLVWHKRFKQYASIPQLPPSLVLGHLKTFDDFIKRGKADRHPDMIFSEMHDTIGRPPLMFVDLRPVNRPMVLVTSHEIAEQISRASKLFPTSVPKASLNYLVHLIGPTSIIAAHGDTWKALRKRFNPGFAPQHLMTLLPAILSKTSGFVGHLDALARSGNDFAVAPLIINLTFDIIGAVVMDVDLQAQRKDNQGELIQLFGNLLKQYSDDKADLPWWLQPRVILERHRLGTRIDVILRAIVRRKYADYLEQKHGGHGASPPTLSSRSILYLSFQDITAPLTNDLVNETADQLKTFLLAGHDTTSVTLAWVFYELSRTPRALRAVRAELDTILGDDADPDAIRAQLLQPHGPDLIYRMSYISAVIKETMRLHPPAATARTSPFGSNLTVHTPDGVEHNLDGTIIYSCNTIIHRDAAVYGASVDEFRPERWLGGGASQIPASSWRPFERGPRNCIGQEFATIEARVIIAAVARRYDFTKVGLGEMEMDKDNRPILDETSDQFKVKSLLYTTRQVTVKPADSMRMKVKMAAA</sequence>
<proteinExistence type="predicted"/>
<evidence type="ECO:0000256" key="4">
    <source>
        <dbReference type="PIRSR" id="PIRSR602401-1"/>
    </source>
</evidence>
<name>A0AA39XB90_9PEZI</name>
<dbReference type="PRINTS" id="PR00385">
    <property type="entry name" value="P450"/>
</dbReference>
<dbReference type="InterPro" id="IPR036396">
    <property type="entry name" value="Cyt_P450_sf"/>
</dbReference>
<evidence type="ECO:0000313" key="6">
    <source>
        <dbReference type="Proteomes" id="UP001174934"/>
    </source>
</evidence>
<reference evidence="5" key="1">
    <citation type="submission" date="2023-06" db="EMBL/GenBank/DDBJ databases">
        <title>Genome-scale phylogeny and comparative genomics of the fungal order Sordariales.</title>
        <authorList>
            <consortium name="Lawrence Berkeley National Laboratory"/>
            <person name="Hensen N."/>
            <person name="Bonometti L."/>
            <person name="Westerberg I."/>
            <person name="Brannstrom I.O."/>
            <person name="Guillou S."/>
            <person name="Cros-Aarteil S."/>
            <person name="Calhoun S."/>
            <person name="Haridas S."/>
            <person name="Kuo A."/>
            <person name="Mondo S."/>
            <person name="Pangilinan J."/>
            <person name="Riley R."/>
            <person name="LaButti K."/>
            <person name="Andreopoulos B."/>
            <person name="Lipzen A."/>
            <person name="Chen C."/>
            <person name="Yanf M."/>
            <person name="Daum C."/>
            <person name="Ng V."/>
            <person name="Clum A."/>
            <person name="Steindorff A."/>
            <person name="Ohm R."/>
            <person name="Martin F."/>
            <person name="Silar P."/>
            <person name="Natvig D."/>
            <person name="Lalanne C."/>
            <person name="Gautier V."/>
            <person name="Ament-velasquez S.L."/>
            <person name="Kruys A."/>
            <person name="Hutchinson M.I."/>
            <person name="Powell A.J."/>
            <person name="Barry K."/>
            <person name="Miller A.N."/>
            <person name="Grigoriev I.V."/>
            <person name="Debuchy R."/>
            <person name="Gladieux P."/>
            <person name="Thoren M.H."/>
            <person name="Johannesson H."/>
        </authorList>
    </citation>
    <scope>NUCLEOTIDE SEQUENCE</scope>
    <source>
        <strain evidence="5">SMH3391-2</strain>
    </source>
</reference>
<dbReference type="AlphaFoldDB" id="A0AA39XB90"/>
<evidence type="ECO:0000313" key="5">
    <source>
        <dbReference type="EMBL" id="KAK0630535.1"/>
    </source>
</evidence>
<accession>A0AA39XB90</accession>
<dbReference type="PANTHER" id="PTHR24305">
    <property type="entry name" value="CYTOCHROME P450"/>
    <property type="match status" value="1"/>
</dbReference>
<dbReference type="InterPro" id="IPR001128">
    <property type="entry name" value="Cyt_P450"/>
</dbReference>
<dbReference type="Gene3D" id="1.10.630.10">
    <property type="entry name" value="Cytochrome P450"/>
    <property type="match status" value="1"/>
</dbReference>
<keyword evidence="3 4" id="KW-0408">Iron</keyword>
<comment type="cofactor">
    <cofactor evidence="4">
        <name>heme</name>
        <dbReference type="ChEBI" id="CHEBI:30413"/>
    </cofactor>
</comment>
<dbReference type="Pfam" id="PF00067">
    <property type="entry name" value="p450"/>
    <property type="match status" value="1"/>
</dbReference>
<dbReference type="InterPro" id="IPR002401">
    <property type="entry name" value="Cyt_P450_E_grp-I"/>
</dbReference>
<dbReference type="PANTHER" id="PTHR24305:SF222">
    <property type="entry name" value="CYTOCHROME P450 MONOOXYGENASE STCS"/>
    <property type="match status" value="1"/>
</dbReference>
<comment type="caution">
    <text evidence="5">The sequence shown here is derived from an EMBL/GenBank/DDBJ whole genome shotgun (WGS) entry which is preliminary data.</text>
</comment>
<dbReference type="CDD" id="cd11051">
    <property type="entry name" value="CYP59-like"/>
    <property type="match status" value="1"/>
</dbReference>
<gene>
    <name evidence="5" type="ORF">B0T17DRAFT_616177</name>
</gene>